<comment type="caution">
    <text evidence="1">The sequence shown here is derived from an EMBL/GenBank/DDBJ whole genome shotgun (WGS) entry which is preliminary data.</text>
</comment>
<dbReference type="Proteomes" id="UP000765509">
    <property type="component" value="Unassembled WGS sequence"/>
</dbReference>
<accession>A0A9Q3HN61</accession>
<dbReference type="EMBL" id="AVOT02022241">
    <property type="protein sequence ID" value="MBW0511541.1"/>
    <property type="molecule type" value="Genomic_DNA"/>
</dbReference>
<organism evidence="1 2">
    <name type="scientific">Austropuccinia psidii MF-1</name>
    <dbReference type="NCBI Taxonomy" id="1389203"/>
    <lineage>
        <taxon>Eukaryota</taxon>
        <taxon>Fungi</taxon>
        <taxon>Dikarya</taxon>
        <taxon>Basidiomycota</taxon>
        <taxon>Pucciniomycotina</taxon>
        <taxon>Pucciniomycetes</taxon>
        <taxon>Pucciniales</taxon>
        <taxon>Sphaerophragmiaceae</taxon>
        <taxon>Austropuccinia</taxon>
    </lineage>
</organism>
<evidence type="ECO:0000313" key="2">
    <source>
        <dbReference type="Proteomes" id="UP000765509"/>
    </source>
</evidence>
<sequence length="102" mass="11927">MNSWHILKTFLTEEEIVVYSNGWYPLSSKPQIKRIKEYHSKNREASKEEAQKLLPASLKPTNLCKKGIRTRKRIEGNHIPQATGFKNLKTMPWTMSSTWPEL</sequence>
<reference evidence="1" key="1">
    <citation type="submission" date="2021-03" db="EMBL/GenBank/DDBJ databases">
        <title>Draft genome sequence of rust myrtle Austropuccinia psidii MF-1, a brazilian biotype.</title>
        <authorList>
            <person name="Quecine M.C."/>
            <person name="Pachon D.M.R."/>
            <person name="Bonatelli M.L."/>
            <person name="Correr F.H."/>
            <person name="Franceschini L.M."/>
            <person name="Leite T.F."/>
            <person name="Margarido G.R.A."/>
            <person name="Almeida C.A."/>
            <person name="Ferrarezi J.A."/>
            <person name="Labate C.A."/>
        </authorList>
    </citation>
    <scope>NUCLEOTIDE SEQUENCE</scope>
    <source>
        <strain evidence="1">MF-1</strain>
    </source>
</reference>
<evidence type="ECO:0000313" key="1">
    <source>
        <dbReference type="EMBL" id="MBW0511541.1"/>
    </source>
</evidence>
<keyword evidence="2" id="KW-1185">Reference proteome</keyword>
<dbReference type="AlphaFoldDB" id="A0A9Q3HN61"/>
<protein>
    <submittedName>
        <fullName evidence="1">Uncharacterized protein</fullName>
    </submittedName>
</protein>
<proteinExistence type="predicted"/>
<gene>
    <name evidence="1" type="ORF">O181_051256</name>
</gene>
<name>A0A9Q3HN61_9BASI</name>